<dbReference type="AlphaFoldDB" id="A0A9P6AUW9"/>
<protein>
    <submittedName>
        <fullName evidence="2">Uncharacterized protein</fullName>
    </submittedName>
</protein>
<comment type="caution">
    <text evidence="2">The sequence shown here is derived from an EMBL/GenBank/DDBJ whole genome shotgun (WGS) entry which is preliminary data.</text>
</comment>
<dbReference type="OrthoDB" id="3164380at2759"/>
<gene>
    <name evidence="2" type="ORF">BS47DRAFT_1097858</name>
</gene>
<dbReference type="EMBL" id="MU128990">
    <property type="protein sequence ID" value="KAF9512159.1"/>
    <property type="molecule type" value="Genomic_DNA"/>
</dbReference>
<dbReference type="Proteomes" id="UP000886523">
    <property type="component" value="Unassembled WGS sequence"/>
</dbReference>
<evidence type="ECO:0000313" key="2">
    <source>
        <dbReference type="EMBL" id="KAF9512159.1"/>
    </source>
</evidence>
<accession>A0A9P6AUW9</accession>
<evidence type="ECO:0000313" key="3">
    <source>
        <dbReference type="Proteomes" id="UP000886523"/>
    </source>
</evidence>
<proteinExistence type="predicted"/>
<keyword evidence="3" id="KW-1185">Reference proteome</keyword>
<feature type="compositionally biased region" description="Polar residues" evidence="1">
    <location>
        <begin position="132"/>
        <end position="141"/>
    </location>
</feature>
<feature type="region of interest" description="Disordered" evidence="1">
    <location>
        <begin position="129"/>
        <end position="151"/>
    </location>
</feature>
<organism evidence="2 3">
    <name type="scientific">Hydnum rufescens UP504</name>
    <dbReference type="NCBI Taxonomy" id="1448309"/>
    <lineage>
        <taxon>Eukaryota</taxon>
        <taxon>Fungi</taxon>
        <taxon>Dikarya</taxon>
        <taxon>Basidiomycota</taxon>
        <taxon>Agaricomycotina</taxon>
        <taxon>Agaricomycetes</taxon>
        <taxon>Cantharellales</taxon>
        <taxon>Hydnaceae</taxon>
        <taxon>Hydnum</taxon>
    </lineage>
</organism>
<feature type="region of interest" description="Disordered" evidence="1">
    <location>
        <begin position="171"/>
        <end position="230"/>
    </location>
</feature>
<reference evidence="2" key="1">
    <citation type="journal article" date="2020" name="Nat. Commun.">
        <title>Large-scale genome sequencing of mycorrhizal fungi provides insights into the early evolution of symbiotic traits.</title>
        <authorList>
            <person name="Miyauchi S."/>
            <person name="Kiss E."/>
            <person name="Kuo A."/>
            <person name="Drula E."/>
            <person name="Kohler A."/>
            <person name="Sanchez-Garcia M."/>
            <person name="Morin E."/>
            <person name="Andreopoulos B."/>
            <person name="Barry K.W."/>
            <person name="Bonito G."/>
            <person name="Buee M."/>
            <person name="Carver A."/>
            <person name="Chen C."/>
            <person name="Cichocki N."/>
            <person name="Clum A."/>
            <person name="Culley D."/>
            <person name="Crous P.W."/>
            <person name="Fauchery L."/>
            <person name="Girlanda M."/>
            <person name="Hayes R.D."/>
            <person name="Keri Z."/>
            <person name="LaButti K."/>
            <person name="Lipzen A."/>
            <person name="Lombard V."/>
            <person name="Magnuson J."/>
            <person name="Maillard F."/>
            <person name="Murat C."/>
            <person name="Nolan M."/>
            <person name="Ohm R.A."/>
            <person name="Pangilinan J."/>
            <person name="Pereira M.F."/>
            <person name="Perotto S."/>
            <person name="Peter M."/>
            <person name="Pfister S."/>
            <person name="Riley R."/>
            <person name="Sitrit Y."/>
            <person name="Stielow J.B."/>
            <person name="Szollosi G."/>
            <person name="Zifcakova L."/>
            <person name="Stursova M."/>
            <person name="Spatafora J.W."/>
            <person name="Tedersoo L."/>
            <person name="Vaario L.M."/>
            <person name="Yamada A."/>
            <person name="Yan M."/>
            <person name="Wang P."/>
            <person name="Xu J."/>
            <person name="Bruns T."/>
            <person name="Baldrian P."/>
            <person name="Vilgalys R."/>
            <person name="Dunand C."/>
            <person name="Henrissat B."/>
            <person name="Grigoriev I.V."/>
            <person name="Hibbett D."/>
            <person name="Nagy L.G."/>
            <person name="Martin F.M."/>
        </authorList>
    </citation>
    <scope>NUCLEOTIDE SEQUENCE</scope>
    <source>
        <strain evidence="2">UP504</strain>
    </source>
</reference>
<evidence type="ECO:0000256" key="1">
    <source>
        <dbReference type="SAM" id="MobiDB-lite"/>
    </source>
</evidence>
<name>A0A9P6AUW9_9AGAM</name>
<sequence>MPSSLHGLIQVIYQGDSRFILVSREDLIGWTLDLGLVGSARRKWWRSVKQLDEVKELIDYIISGIAGGQLYIKGWKGDEIEELELAIYPASDNPLSFSLNAYTTGESEKLAEEILFEIGSQLRHHGSRFIPLTSTKNMDNSSDTEKDASEEITQLRTDLAKSQEKVGTTQAALARFAPPKRVASSLPKLPKNLSKGNPLGKKRTIEQMEFESDSEDERKDQGSSSSGLPK</sequence>